<accession>A0A4R4N6J0</accession>
<proteinExistence type="predicted"/>
<sequence length="75" mass="8597">MADDRTRWELRVEMYATEEQARDIEEQVQRLLCPDPDHRPPCPIPWSADLYEAEGEDAAGLEQQYLIEHGGDSPG</sequence>
<protein>
    <submittedName>
        <fullName evidence="1">Uncharacterized protein</fullName>
    </submittedName>
</protein>
<dbReference type="EMBL" id="SMJZ01000126">
    <property type="protein sequence ID" value="TDC02873.1"/>
    <property type="molecule type" value="Genomic_DNA"/>
</dbReference>
<evidence type="ECO:0000313" key="2">
    <source>
        <dbReference type="Proteomes" id="UP000295157"/>
    </source>
</evidence>
<dbReference type="Proteomes" id="UP000295157">
    <property type="component" value="Unassembled WGS sequence"/>
</dbReference>
<evidence type="ECO:0000313" key="1">
    <source>
        <dbReference type="EMBL" id="TDC02873.1"/>
    </source>
</evidence>
<reference evidence="1 2" key="1">
    <citation type="submission" date="2019-02" db="EMBL/GenBank/DDBJ databases">
        <title>Draft genome sequences of novel Actinobacteria.</title>
        <authorList>
            <person name="Sahin N."/>
            <person name="Ay H."/>
            <person name="Saygin H."/>
        </authorList>
    </citation>
    <scope>NUCLEOTIDE SEQUENCE [LARGE SCALE GENOMIC DNA]</scope>
    <source>
        <strain evidence="1 2">KC201</strain>
    </source>
</reference>
<comment type="caution">
    <text evidence="1">The sequence shown here is derived from an EMBL/GenBank/DDBJ whole genome shotgun (WGS) entry which is preliminary data.</text>
</comment>
<gene>
    <name evidence="1" type="ORF">E1267_28250</name>
</gene>
<dbReference type="RefSeq" id="WP_132336708.1">
    <property type="nucleotide sequence ID" value="NZ_SMJZ01000126.1"/>
</dbReference>
<dbReference type="AlphaFoldDB" id="A0A4R4N6J0"/>
<keyword evidence="2" id="KW-1185">Reference proteome</keyword>
<organism evidence="1 2">
    <name type="scientific">Nonomuraea longispora</name>
    <dbReference type="NCBI Taxonomy" id="1848320"/>
    <lineage>
        <taxon>Bacteria</taxon>
        <taxon>Bacillati</taxon>
        <taxon>Actinomycetota</taxon>
        <taxon>Actinomycetes</taxon>
        <taxon>Streptosporangiales</taxon>
        <taxon>Streptosporangiaceae</taxon>
        <taxon>Nonomuraea</taxon>
    </lineage>
</organism>
<name>A0A4R4N6J0_9ACTN</name>